<feature type="transmembrane region" description="Helical" evidence="1">
    <location>
        <begin position="75"/>
        <end position="98"/>
    </location>
</feature>
<reference evidence="2" key="1">
    <citation type="submission" date="2020-09" db="EMBL/GenBank/DDBJ databases">
        <authorList>
            <person name="Kikuchi T."/>
        </authorList>
    </citation>
    <scope>NUCLEOTIDE SEQUENCE</scope>
    <source>
        <strain evidence="2">SH1</strain>
    </source>
</reference>
<accession>A0A811LX66</accession>
<dbReference type="EMBL" id="CAJFDH010000006">
    <property type="protein sequence ID" value="CAD5231317.1"/>
    <property type="molecule type" value="Genomic_DNA"/>
</dbReference>
<dbReference type="OrthoDB" id="5799441at2759"/>
<feature type="transmembrane region" description="Helical" evidence="1">
    <location>
        <begin position="6"/>
        <end position="29"/>
    </location>
</feature>
<keyword evidence="1" id="KW-0812">Transmembrane</keyword>
<keyword evidence="1" id="KW-0472">Membrane</keyword>
<evidence type="ECO:0000313" key="2">
    <source>
        <dbReference type="EMBL" id="CAD5231317.1"/>
    </source>
</evidence>
<dbReference type="Proteomes" id="UP000783686">
    <property type="component" value="Unassembled WGS sequence"/>
</dbReference>
<keyword evidence="3" id="KW-1185">Reference proteome</keyword>
<dbReference type="EMBL" id="CAJFCW020000006">
    <property type="protein sequence ID" value="CAG9128707.1"/>
    <property type="molecule type" value="Genomic_DNA"/>
</dbReference>
<comment type="caution">
    <text evidence="2">The sequence shown here is derived from an EMBL/GenBank/DDBJ whole genome shotgun (WGS) entry which is preliminary data.</text>
</comment>
<evidence type="ECO:0000256" key="1">
    <source>
        <dbReference type="SAM" id="Phobius"/>
    </source>
</evidence>
<dbReference type="Proteomes" id="UP000614601">
    <property type="component" value="Unassembled WGS sequence"/>
</dbReference>
<dbReference type="AlphaFoldDB" id="A0A811LX66"/>
<keyword evidence="1" id="KW-1133">Transmembrane helix</keyword>
<organism evidence="2 3">
    <name type="scientific">Bursaphelenchus okinawaensis</name>
    <dbReference type="NCBI Taxonomy" id="465554"/>
    <lineage>
        <taxon>Eukaryota</taxon>
        <taxon>Metazoa</taxon>
        <taxon>Ecdysozoa</taxon>
        <taxon>Nematoda</taxon>
        <taxon>Chromadorea</taxon>
        <taxon>Rhabditida</taxon>
        <taxon>Tylenchina</taxon>
        <taxon>Tylenchomorpha</taxon>
        <taxon>Aphelenchoidea</taxon>
        <taxon>Aphelenchoididae</taxon>
        <taxon>Bursaphelenchus</taxon>
    </lineage>
</organism>
<proteinExistence type="predicted"/>
<sequence>MYYVSRLQTGITLTFHLSSFILTVAVMSFHVDKIIKKSYGFQSLDKNQLCILSCGLIAFTFFTAAIVATVMNMTYVLLIGSYLVLDSVSFMLLCITYYKQREKMERFVEYTLNLNRSEGLLLTEQNAMDLCRLQAGNAEFRGMVQTGRYRQQLETIRIAEYYHLQKWCAELERLKQAEGPELKLHRIDVLIKEIEERAQI</sequence>
<protein>
    <submittedName>
        <fullName evidence="2">Uncharacterized protein</fullName>
    </submittedName>
</protein>
<feature type="transmembrane region" description="Helical" evidence="1">
    <location>
        <begin position="49"/>
        <end position="69"/>
    </location>
</feature>
<evidence type="ECO:0000313" key="3">
    <source>
        <dbReference type="Proteomes" id="UP000614601"/>
    </source>
</evidence>
<name>A0A811LX66_9BILA</name>
<gene>
    <name evidence="2" type="ORF">BOKJ2_LOCUS14581</name>
</gene>